<protein>
    <submittedName>
        <fullName evidence="3">Uncharacterized protein LOC127750195</fullName>
    </submittedName>
</protein>
<keyword evidence="1" id="KW-0472">Membrane</keyword>
<organism evidence="2 3">
    <name type="scientific">Frankliniella occidentalis</name>
    <name type="common">Western flower thrips</name>
    <name type="synonym">Euthrips occidentalis</name>
    <dbReference type="NCBI Taxonomy" id="133901"/>
    <lineage>
        <taxon>Eukaryota</taxon>
        <taxon>Metazoa</taxon>
        <taxon>Ecdysozoa</taxon>
        <taxon>Arthropoda</taxon>
        <taxon>Hexapoda</taxon>
        <taxon>Insecta</taxon>
        <taxon>Pterygota</taxon>
        <taxon>Neoptera</taxon>
        <taxon>Paraneoptera</taxon>
        <taxon>Thysanoptera</taxon>
        <taxon>Terebrantia</taxon>
        <taxon>Thripoidea</taxon>
        <taxon>Thripidae</taxon>
        <taxon>Frankliniella</taxon>
    </lineage>
</organism>
<dbReference type="OrthoDB" id="6117597at2759"/>
<name>A0A9C6U403_FRAOC</name>
<dbReference type="RefSeq" id="XP_052127080.1">
    <property type="nucleotide sequence ID" value="XM_052271120.1"/>
</dbReference>
<reference evidence="3" key="1">
    <citation type="submission" date="2025-08" db="UniProtKB">
        <authorList>
            <consortium name="RefSeq"/>
        </authorList>
    </citation>
    <scope>IDENTIFICATION</scope>
    <source>
        <tissue evidence="3">Whole organism</tissue>
    </source>
</reference>
<keyword evidence="1" id="KW-1133">Transmembrane helix</keyword>
<dbReference type="Proteomes" id="UP000504606">
    <property type="component" value="Unplaced"/>
</dbReference>
<keyword evidence="2" id="KW-1185">Reference proteome</keyword>
<dbReference type="AlphaFoldDB" id="A0A9C6U403"/>
<gene>
    <name evidence="3" type="primary">LOC127750195</name>
</gene>
<evidence type="ECO:0000256" key="1">
    <source>
        <dbReference type="SAM" id="Phobius"/>
    </source>
</evidence>
<proteinExistence type="predicted"/>
<accession>A0A9C6U403</accession>
<evidence type="ECO:0000313" key="2">
    <source>
        <dbReference type="Proteomes" id="UP000504606"/>
    </source>
</evidence>
<evidence type="ECO:0000313" key="3">
    <source>
        <dbReference type="RefSeq" id="XP_052127080.1"/>
    </source>
</evidence>
<keyword evidence="1" id="KW-0812">Transmembrane</keyword>
<feature type="transmembrane region" description="Helical" evidence="1">
    <location>
        <begin position="42"/>
        <end position="66"/>
    </location>
</feature>
<dbReference type="KEGG" id="foc:127750195"/>
<sequence length="93" mass="10887">MSTLRWHREVGLLDRIHNRWESQRPECSAQIKVFVPIGLQEFYPALLVLYNGMLLSLTVLGVEFVYNSRAVTSCLLRAWRRENKEKEPLVADQ</sequence>
<dbReference type="GeneID" id="127750195"/>